<keyword evidence="1" id="KW-0812">Transmembrane</keyword>
<organism evidence="5">
    <name type="scientific">freshwater metagenome</name>
    <dbReference type="NCBI Taxonomy" id="449393"/>
    <lineage>
        <taxon>unclassified sequences</taxon>
        <taxon>metagenomes</taxon>
        <taxon>ecological metagenomes</taxon>
    </lineage>
</organism>
<feature type="domain" description="DUF3048" evidence="2">
    <location>
        <begin position="58"/>
        <end position="183"/>
    </location>
</feature>
<dbReference type="Gene3D" id="3.50.90.10">
    <property type="entry name" value="YerB-like"/>
    <property type="match status" value="1"/>
</dbReference>
<evidence type="ECO:0000313" key="4">
    <source>
        <dbReference type="EMBL" id="CAB4546808.1"/>
    </source>
</evidence>
<dbReference type="InterPro" id="IPR021416">
    <property type="entry name" value="DUF3048_N"/>
</dbReference>
<dbReference type="AlphaFoldDB" id="A0A6J6HSA2"/>
<evidence type="ECO:0000313" key="5">
    <source>
        <dbReference type="EMBL" id="CAB4616020.1"/>
    </source>
</evidence>
<dbReference type="InterPro" id="IPR023158">
    <property type="entry name" value="YerB-like_sf"/>
</dbReference>
<accession>A0A6J6HSA2</accession>
<evidence type="ECO:0000259" key="3">
    <source>
        <dbReference type="Pfam" id="PF17479"/>
    </source>
</evidence>
<evidence type="ECO:0000259" key="2">
    <source>
        <dbReference type="Pfam" id="PF11258"/>
    </source>
</evidence>
<dbReference type="EMBL" id="CAEZSP010000045">
    <property type="protein sequence ID" value="CAB4546808.1"/>
    <property type="molecule type" value="Genomic_DNA"/>
</dbReference>
<feature type="domain" description="DUF3048" evidence="3">
    <location>
        <begin position="225"/>
        <end position="327"/>
    </location>
</feature>
<evidence type="ECO:0000256" key="1">
    <source>
        <dbReference type="SAM" id="Phobius"/>
    </source>
</evidence>
<keyword evidence="1" id="KW-1133">Transmembrane helix</keyword>
<name>A0A6J6HSA2_9ZZZZ</name>
<dbReference type="Pfam" id="PF17479">
    <property type="entry name" value="DUF3048_C"/>
    <property type="match status" value="1"/>
</dbReference>
<gene>
    <name evidence="4" type="ORF">UFOPK1440_00846</name>
    <name evidence="5" type="ORF">UFOPK1946_00063</name>
</gene>
<keyword evidence="1" id="KW-0472">Membrane</keyword>
<proteinExistence type="predicted"/>
<dbReference type="InterPro" id="IPR035328">
    <property type="entry name" value="DUF3048_C"/>
</dbReference>
<reference evidence="5" key="1">
    <citation type="submission" date="2020-05" db="EMBL/GenBank/DDBJ databases">
        <authorList>
            <person name="Chiriac C."/>
            <person name="Salcher M."/>
            <person name="Ghai R."/>
            <person name="Kavagutti S V."/>
        </authorList>
    </citation>
    <scope>NUCLEOTIDE SEQUENCE</scope>
</reference>
<dbReference type="EMBL" id="CAEZVG010000001">
    <property type="protein sequence ID" value="CAB4616020.1"/>
    <property type="molecule type" value="Genomic_DNA"/>
</dbReference>
<feature type="transmembrane region" description="Helical" evidence="1">
    <location>
        <begin position="12"/>
        <end position="32"/>
    </location>
</feature>
<dbReference type="Pfam" id="PF11258">
    <property type="entry name" value="DUF3048"/>
    <property type="match status" value="1"/>
</dbReference>
<dbReference type="SUPFAM" id="SSF159774">
    <property type="entry name" value="YerB-like"/>
    <property type="match status" value="1"/>
</dbReference>
<sequence length="351" mass="38380">MNLRHQLRLNQIKRVIGLFSIVIVAISAIGFFSDGRIALPIVKEEPILNSLNGLPGTEGPVLVVKIDDTNLAHPQVGLKSADIVYVEQVEGGLTRLAAVFSSSIPDVVGPVRSARISDIELFAQYGKIAFAYSGAQRRLLPVISEANLVDVGAMRFGPTYYANDPNRNAPYAMMVQSKVLLEEGLKRSPDIAISKPMGWTFDEKIPTNQKFSSVEIRWPASRYIAKWSTTENRWLLYFGDQPNLDASGYHLGPKNIVIQLVSITDSIYKDKVGGVTPFSATVGNGRCYLLRDAGSIPCLWNRTTAESGTSFTDLTGAPISFAPGQSWFALTDKEPVFTGLQLQDAPKSTTK</sequence>
<protein>
    <submittedName>
        <fullName evidence="5">Unannotated protein</fullName>
    </submittedName>
</protein>